<evidence type="ECO:0000256" key="1">
    <source>
        <dbReference type="SAM" id="SignalP"/>
    </source>
</evidence>
<dbReference type="GO" id="GO:0008010">
    <property type="term" value="F:structural constituent of chitin-based larval cuticle"/>
    <property type="evidence" value="ECO:0007669"/>
    <property type="project" value="TreeGrafter"/>
</dbReference>
<dbReference type="GO" id="GO:0062129">
    <property type="term" value="C:chitin-based extracellular matrix"/>
    <property type="evidence" value="ECO:0007669"/>
    <property type="project" value="TreeGrafter"/>
</dbReference>
<evidence type="ECO:0000259" key="2">
    <source>
        <dbReference type="SMART" id="SM00690"/>
    </source>
</evidence>
<feature type="chain" id="PRO_5035439141" description="DUF243 domain-containing protein" evidence="1">
    <location>
        <begin position="17"/>
        <end position="268"/>
    </location>
</feature>
<dbReference type="InterPro" id="IPR004145">
    <property type="entry name" value="DUF243"/>
</dbReference>
<feature type="signal peptide" evidence="1">
    <location>
        <begin position="1"/>
        <end position="16"/>
    </location>
</feature>
<protein>
    <recommendedName>
        <fullName evidence="2">DUF243 domain-containing protein</fullName>
    </recommendedName>
</protein>
<organism evidence="3 4">
    <name type="scientific">Ignelater luminosus</name>
    <name type="common">Cucubano</name>
    <name type="synonym">Pyrophorus luminosus</name>
    <dbReference type="NCBI Taxonomy" id="2038154"/>
    <lineage>
        <taxon>Eukaryota</taxon>
        <taxon>Metazoa</taxon>
        <taxon>Ecdysozoa</taxon>
        <taxon>Arthropoda</taxon>
        <taxon>Hexapoda</taxon>
        <taxon>Insecta</taxon>
        <taxon>Pterygota</taxon>
        <taxon>Neoptera</taxon>
        <taxon>Endopterygota</taxon>
        <taxon>Coleoptera</taxon>
        <taxon>Polyphaga</taxon>
        <taxon>Elateriformia</taxon>
        <taxon>Elateroidea</taxon>
        <taxon>Elateridae</taxon>
        <taxon>Agrypninae</taxon>
        <taxon>Pyrophorini</taxon>
        <taxon>Ignelater</taxon>
    </lineage>
</organism>
<dbReference type="EMBL" id="VTPC01005016">
    <property type="protein sequence ID" value="KAF2896498.1"/>
    <property type="molecule type" value="Genomic_DNA"/>
</dbReference>
<dbReference type="SMART" id="SM00690">
    <property type="entry name" value="DM5"/>
    <property type="match status" value="1"/>
</dbReference>
<feature type="domain" description="DUF243" evidence="2">
    <location>
        <begin position="74"/>
        <end position="172"/>
    </location>
</feature>
<evidence type="ECO:0000313" key="4">
    <source>
        <dbReference type="Proteomes" id="UP000801492"/>
    </source>
</evidence>
<dbReference type="OrthoDB" id="6762134at2759"/>
<accession>A0A8K0CZA6</accession>
<keyword evidence="1" id="KW-0732">Signal</keyword>
<proteinExistence type="predicted"/>
<dbReference type="Pfam" id="PF03103">
    <property type="entry name" value="DUF243"/>
    <property type="match status" value="1"/>
</dbReference>
<dbReference type="PANTHER" id="PTHR31927">
    <property type="entry name" value="FI07246P-RELATED-RELATED"/>
    <property type="match status" value="1"/>
</dbReference>
<evidence type="ECO:0000313" key="3">
    <source>
        <dbReference type="EMBL" id="KAF2896498.1"/>
    </source>
</evidence>
<comment type="caution">
    <text evidence="3">The sequence shown here is derived from an EMBL/GenBank/DDBJ whole genome shotgun (WGS) entry which is preliminary data.</text>
</comment>
<dbReference type="Proteomes" id="UP000801492">
    <property type="component" value="Unassembled WGS sequence"/>
</dbReference>
<reference evidence="3" key="1">
    <citation type="submission" date="2019-08" db="EMBL/GenBank/DDBJ databases">
        <title>The genome of the North American firefly Photinus pyralis.</title>
        <authorList>
            <consortium name="Photinus pyralis genome working group"/>
            <person name="Fallon T.R."/>
            <person name="Sander Lower S.E."/>
            <person name="Weng J.-K."/>
        </authorList>
    </citation>
    <scope>NUCLEOTIDE SEQUENCE</scope>
    <source>
        <strain evidence="3">TRF0915ILg1</strain>
        <tissue evidence="3">Whole body</tissue>
    </source>
</reference>
<name>A0A8K0CZA6_IGNLU</name>
<dbReference type="GO" id="GO:0040003">
    <property type="term" value="P:chitin-based cuticle development"/>
    <property type="evidence" value="ECO:0007669"/>
    <property type="project" value="TreeGrafter"/>
</dbReference>
<gene>
    <name evidence="3" type="ORF">ILUMI_09678</name>
</gene>
<keyword evidence="4" id="KW-1185">Reference proteome</keyword>
<dbReference type="AlphaFoldDB" id="A0A8K0CZA6"/>
<dbReference type="PANTHER" id="PTHR31927:SF16">
    <property type="entry name" value="LP07342P"/>
    <property type="match status" value="1"/>
</dbReference>
<sequence length="268" mass="25996">MKLLVLVLSVVVAAFARPDVSEIGGGLSGSYLPGVGSGSSILGGGIGGGYNGIGGGIGGIGGIGGGGVGVGGNHQDQKHVYFYAAPDDEGPARLKINIAPSSHKNTKIIFIKAPSAGGVIPEVIAPPSQHEDKTLVYVLVKKQQQGGAITIPSSLGVKSAKPEVFFIKYRSQQEAEQAVSQGLGGQSVGSGLQDLGNEQAFVRSFKDSGIGGGIIGGGGGIIGGGGDISGSSILGGSIGGGSLGDGGISISANAGGARYGAPGASGPY</sequence>